<name>R4JJP1_9DEIN</name>
<dbReference type="RefSeq" id="WP_015618060.1">
    <property type="nucleotide sequence ID" value="NC_021188.1"/>
</dbReference>
<dbReference type="EMBL" id="KC491195">
    <property type="protein sequence ID" value="AGK85239.1"/>
    <property type="molecule type" value="Genomic_DNA"/>
</dbReference>
<accession>R4JJP1</accession>
<feature type="coiled-coil region" evidence="1">
    <location>
        <begin position="83"/>
        <end position="127"/>
    </location>
</feature>
<keyword evidence="2" id="KW-0614">Plasmid</keyword>
<geneLocation type="plasmid" evidence="2">
    <name>pWG16</name>
</geneLocation>
<sequence length="138" mass="15483">MRVFSTEEVAQALGVSPASARRVLSAYERVSGAPLPRDKRGEWAVPEGAMAHLEAARALVRERRLSWEGALGAVLGKEASLPLPARREELSEVLNLLKALEEENRALRAALEEQTALLKRLAQALERPRHPWWRFWGQ</sequence>
<keyword evidence="1" id="KW-0175">Coiled coil</keyword>
<protein>
    <submittedName>
        <fullName evidence="2">Uncharacterized protein</fullName>
    </submittedName>
</protein>
<reference evidence="2" key="1">
    <citation type="submission" date="2013-01" db="EMBL/GenBank/DDBJ databases">
        <title>Sequence Analysis and Characterization of Three Cryptic, Low-copy Number Plasmids from Thermus sp. WG.</title>
        <authorList>
            <person name="Hu Y."/>
            <person name="Wei Y."/>
            <person name="Du L."/>
            <person name="Chen Y."/>
            <person name="Huang R."/>
        </authorList>
    </citation>
    <scope>NUCLEOTIDE SEQUENCE</scope>
    <source>
        <strain evidence="2">WG</strain>
        <plasmid evidence="2">pWG16</plasmid>
    </source>
</reference>
<dbReference type="AlphaFoldDB" id="R4JJP1"/>
<organism evidence="2">
    <name type="scientific">Thermus sp. WG</name>
    <dbReference type="NCBI Taxonomy" id="1312524"/>
    <lineage>
        <taxon>Bacteria</taxon>
        <taxon>Thermotogati</taxon>
        <taxon>Deinococcota</taxon>
        <taxon>Deinococci</taxon>
        <taxon>Thermales</taxon>
        <taxon>Thermaceae</taxon>
        <taxon>Thermus</taxon>
    </lineage>
</organism>
<gene>
    <name evidence="2" type="ORF">WG16_15</name>
</gene>
<evidence type="ECO:0000256" key="1">
    <source>
        <dbReference type="SAM" id="Coils"/>
    </source>
</evidence>
<evidence type="ECO:0000313" key="2">
    <source>
        <dbReference type="EMBL" id="AGK85239.1"/>
    </source>
</evidence>
<proteinExistence type="predicted"/>